<sequence length="748" mass="81896">MHIFRGKLSLRGQSFFADDEGFTIIFLTSVTVGEPVFVCWQWTGSQDEDGGLTEAKTTATQAGFIDSLYTDRDGLPRIGFCHGKDYSFDAVGTGGRNDFTSLSVTTKEESSDILCDPLSYVDRAASFTESPLAGLTWVIYLGNLSYQESVQNELCVVVLPDRFGVGDPVCTYWQCKDGEGKTNFNLRCALDESDALSEGQRIKFSSEDSHIFSGTISGTRKDLNMTMKFDNSTTSSISMIQAFAVVERLPALNVQLAPSIDVLSTVCNNTERVIIVSIYSSGGAESLKNVVLGGLGLFLTVLGVPFLTVGFATGLYLTSVVFGVAVILDTATGSGEAVTDIILFPGQSTFRLIPGLTWLNNDMSVTLLDIDGSGDLVLQSAYKESLGTAAYNLQDYMPGSSQALPYQERVRIGLNPETPLQLEYVALVAIKGFQPNTVGTESVYNPIRLQEVSTNMMLVSGNDGKTLKDYGEWTLSTGLKWDGSSNFLYMASANLGFITIRSLPELYRSVLKVPLYKVTSDINYLIPDIQTEDQALQQIALRAKPGMTSPPIRVASWNKTTGVLTDHGAEGEKGHMTVEYDSAESPLVVYLLTAAVRPFQRMVPKQLNYQAVSQASEDYTCGIDASTKNLLGVSVLDYLYPQNQTYIFYWNADSQTLSYLLKMNLAGGTRPQSPPTSKTPRLHLLELIHLFYPDNKKSRVLRELIMHPFDSIWAYGSLGSAVPKLHEQSGLFIKAPLLLLQSQRLGGM</sequence>
<organism evidence="1 2">
    <name type="scientific">Lindgomyces ingoldianus</name>
    <dbReference type="NCBI Taxonomy" id="673940"/>
    <lineage>
        <taxon>Eukaryota</taxon>
        <taxon>Fungi</taxon>
        <taxon>Dikarya</taxon>
        <taxon>Ascomycota</taxon>
        <taxon>Pezizomycotina</taxon>
        <taxon>Dothideomycetes</taxon>
        <taxon>Pleosporomycetidae</taxon>
        <taxon>Pleosporales</taxon>
        <taxon>Lindgomycetaceae</taxon>
        <taxon>Lindgomyces</taxon>
    </lineage>
</organism>
<dbReference type="Proteomes" id="UP000799755">
    <property type="component" value="Unassembled WGS sequence"/>
</dbReference>
<proteinExistence type="predicted"/>
<dbReference type="EMBL" id="MU003612">
    <property type="protein sequence ID" value="KAF2462495.1"/>
    <property type="molecule type" value="Genomic_DNA"/>
</dbReference>
<reference evidence="1" key="1">
    <citation type="journal article" date="2020" name="Stud. Mycol.">
        <title>101 Dothideomycetes genomes: a test case for predicting lifestyles and emergence of pathogens.</title>
        <authorList>
            <person name="Haridas S."/>
            <person name="Albert R."/>
            <person name="Binder M."/>
            <person name="Bloem J."/>
            <person name="Labutti K."/>
            <person name="Salamov A."/>
            <person name="Andreopoulos B."/>
            <person name="Baker S."/>
            <person name="Barry K."/>
            <person name="Bills G."/>
            <person name="Bluhm B."/>
            <person name="Cannon C."/>
            <person name="Castanera R."/>
            <person name="Culley D."/>
            <person name="Daum C."/>
            <person name="Ezra D."/>
            <person name="Gonzalez J."/>
            <person name="Henrissat B."/>
            <person name="Kuo A."/>
            <person name="Liang C."/>
            <person name="Lipzen A."/>
            <person name="Lutzoni F."/>
            <person name="Magnuson J."/>
            <person name="Mondo S."/>
            <person name="Nolan M."/>
            <person name="Ohm R."/>
            <person name="Pangilinan J."/>
            <person name="Park H.-J."/>
            <person name="Ramirez L."/>
            <person name="Alfaro M."/>
            <person name="Sun H."/>
            <person name="Tritt A."/>
            <person name="Yoshinaga Y."/>
            <person name="Zwiers L.-H."/>
            <person name="Turgeon B."/>
            <person name="Goodwin S."/>
            <person name="Spatafora J."/>
            <person name="Crous P."/>
            <person name="Grigoriev I."/>
        </authorList>
    </citation>
    <scope>NUCLEOTIDE SEQUENCE</scope>
    <source>
        <strain evidence="1">ATCC 200398</strain>
    </source>
</reference>
<protein>
    <submittedName>
        <fullName evidence="1">Uncharacterized protein</fullName>
    </submittedName>
</protein>
<comment type="caution">
    <text evidence="1">The sequence shown here is derived from an EMBL/GenBank/DDBJ whole genome shotgun (WGS) entry which is preliminary data.</text>
</comment>
<evidence type="ECO:0000313" key="1">
    <source>
        <dbReference type="EMBL" id="KAF2462495.1"/>
    </source>
</evidence>
<evidence type="ECO:0000313" key="2">
    <source>
        <dbReference type="Proteomes" id="UP000799755"/>
    </source>
</evidence>
<name>A0ACB6Q6Q7_9PLEO</name>
<keyword evidence="2" id="KW-1185">Reference proteome</keyword>
<accession>A0ACB6Q6Q7</accession>
<gene>
    <name evidence="1" type="ORF">BDR25DRAFT_364052</name>
</gene>